<dbReference type="EMBL" id="JACJVO010000024">
    <property type="protein sequence ID" value="MBB6733201.1"/>
    <property type="molecule type" value="Genomic_DNA"/>
</dbReference>
<dbReference type="SUPFAM" id="SSF102705">
    <property type="entry name" value="NIF3 (NGG1p interacting factor 3)-like"/>
    <property type="match status" value="1"/>
</dbReference>
<dbReference type="Pfam" id="PF01784">
    <property type="entry name" value="DUF34_NIF3"/>
    <property type="match status" value="1"/>
</dbReference>
<organism evidence="5 6">
    <name type="scientific">Cohnella zeiphila</name>
    <dbReference type="NCBI Taxonomy" id="2761120"/>
    <lineage>
        <taxon>Bacteria</taxon>
        <taxon>Bacillati</taxon>
        <taxon>Bacillota</taxon>
        <taxon>Bacilli</taxon>
        <taxon>Bacillales</taxon>
        <taxon>Paenibacillaceae</taxon>
        <taxon>Cohnella</taxon>
    </lineage>
</organism>
<keyword evidence="3 4" id="KW-0479">Metal-binding</keyword>
<accession>A0A7X0SNK4</accession>
<dbReference type="PANTHER" id="PTHR13799:SF14">
    <property type="entry name" value="GTP CYCLOHYDROLASE 1 TYPE 2 HOMOLOG"/>
    <property type="match status" value="1"/>
</dbReference>
<dbReference type="PANTHER" id="PTHR13799">
    <property type="entry name" value="NGG1 INTERACTING FACTOR 3"/>
    <property type="match status" value="1"/>
</dbReference>
<dbReference type="AlphaFoldDB" id="A0A7X0SNK4"/>
<dbReference type="Proteomes" id="UP000564644">
    <property type="component" value="Unassembled WGS sequence"/>
</dbReference>
<comment type="caution">
    <text evidence="5">The sequence shown here is derived from an EMBL/GenBank/DDBJ whole genome shotgun (WGS) entry which is preliminary data.</text>
</comment>
<feature type="binding site" evidence="4">
    <location>
        <position position="227"/>
    </location>
    <ligand>
        <name>a divalent metal cation</name>
        <dbReference type="ChEBI" id="CHEBI:60240"/>
        <label>1</label>
    </ligand>
</feature>
<dbReference type="RefSeq" id="WP_185130848.1">
    <property type="nucleotide sequence ID" value="NZ_JACJVO010000024.1"/>
</dbReference>
<proteinExistence type="inferred from homology"/>
<sequence>MSVTIQEAIDAIVARIPGAPRADSVDTVKVGNPALPLTGIATAFTVTFDVMEKAKESGANLIVTHEPTFYDHYDRMEDWGGDPVREAKLRRLEELGLTVWRFHDYWHAHRPDGIRTGVARKLGWESYLDPSREGMAVVPPTTLRSLAQELKSKLSLPYVRIAGNPDMTCREVAMLLGAPGGERQVQALRRDDVDVVVCGETAEWQTCEYARDASAAGRPRGLVVLGHFASEDDGMRYLVEWLQPLLPGVRIVHLASGDPLSLVL</sequence>
<evidence type="ECO:0000256" key="3">
    <source>
        <dbReference type="ARBA" id="ARBA00022723"/>
    </source>
</evidence>
<name>A0A7X0SNK4_9BACL</name>
<feature type="binding site" evidence="4">
    <location>
        <position position="65"/>
    </location>
    <ligand>
        <name>a divalent metal cation</name>
        <dbReference type="ChEBI" id="CHEBI:60240"/>
        <label>1</label>
    </ligand>
</feature>
<keyword evidence="6" id="KW-1185">Reference proteome</keyword>
<comment type="similarity">
    <text evidence="1">Belongs to the GTP cyclohydrolase I type 2/NIF3 family.</text>
</comment>
<evidence type="ECO:0000313" key="5">
    <source>
        <dbReference type="EMBL" id="MBB6733201.1"/>
    </source>
</evidence>
<dbReference type="GO" id="GO:0046872">
    <property type="term" value="F:metal ion binding"/>
    <property type="evidence" value="ECO:0007669"/>
    <property type="project" value="UniProtKB-KW"/>
</dbReference>
<evidence type="ECO:0000313" key="6">
    <source>
        <dbReference type="Proteomes" id="UP000564644"/>
    </source>
</evidence>
<evidence type="ECO:0000256" key="4">
    <source>
        <dbReference type="PIRSR" id="PIRSR602678-1"/>
    </source>
</evidence>
<reference evidence="5 6" key="1">
    <citation type="submission" date="2020-08" db="EMBL/GenBank/DDBJ databases">
        <title>Cohnella phylogeny.</title>
        <authorList>
            <person name="Dunlap C."/>
        </authorList>
    </citation>
    <scope>NUCLEOTIDE SEQUENCE [LARGE SCALE GENOMIC DNA]</scope>
    <source>
        <strain evidence="5 6">CBP 2801</strain>
    </source>
</reference>
<dbReference type="Gene3D" id="3.40.1390.30">
    <property type="entry name" value="NIF3 (NGG1p interacting factor 3)-like"/>
    <property type="match status" value="2"/>
</dbReference>
<evidence type="ECO:0000256" key="1">
    <source>
        <dbReference type="ARBA" id="ARBA00006964"/>
    </source>
</evidence>
<dbReference type="InterPro" id="IPR036069">
    <property type="entry name" value="DUF34/NIF3_sf"/>
</dbReference>
<feature type="binding site" evidence="4">
    <location>
        <position position="231"/>
    </location>
    <ligand>
        <name>a divalent metal cation</name>
        <dbReference type="ChEBI" id="CHEBI:60240"/>
        <label>1</label>
    </ligand>
</feature>
<dbReference type="GO" id="GO:0005737">
    <property type="term" value="C:cytoplasm"/>
    <property type="evidence" value="ECO:0007669"/>
    <property type="project" value="TreeGrafter"/>
</dbReference>
<protein>
    <recommendedName>
        <fullName evidence="2">GTP cyclohydrolase 1 type 2 homolog</fullName>
    </recommendedName>
</protein>
<gene>
    <name evidence="5" type="ORF">H7C18_19970</name>
</gene>
<evidence type="ECO:0000256" key="2">
    <source>
        <dbReference type="ARBA" id="ARBA00022112"/>
    </source>
</evidence>
<dbReference type="InterPro" id="IPR002678">
    <property type="entry name" value="DUF34/NIF3"/>
</dbReference>